<name>X1CLT0_9ZZZZ</name>
<feature type="non-terminal residue" evidence="1">
    <location>
        <position position="1"/>
    </location>
</feature>
<proteinExistence type="predicted"/>
<sequence length="163" mass="18784">EAQELTEEDEEKKREKEATRAAVMKAFQTNIITESETRGHLEALGYKNTAIELYLANAVFSVEEDITDDRLKTIHEAFVRRIYDYTSTVAKLGELNLPSAQVESLMERWTIEKDSKTSRPSKAELFKMHGAKVITTEILKTELEGHGYTDKYIDWYLKFAEIT</sequence>
<reference evidence="1" key="1">
    <citation type="journal article" date="2014" name="Front. Microbiol.">
        <title>High frequency of phylogenetically diverse reductive dehalogenase-homologous genes in deep subseafloor sedimentary metagenomes.</title>
        <authorList>
            <person name="Kawai M."/>
            <person name="Futagami T."/>
            <person name="Toyoda A."/>
            <person name="Takaki Y."/>
            <person name="Nishi S."/>
            <person name="Hori S."/>
            <person name="Arai W."/>
            <person name="Tsubouchi T."/>
            <person name="Morono Y."/>
            <person name="Uchiyama I."/>
            <person name="Ito T."/>
            <person name="Fujiyama A."/>
            <person name="Inagaki F."/>
            <person name="Takami H."/>
        </authorList>
    </citation>
    <scope>NUCLEOTIDE SEQUENCE</scope>
    <source>
        <strain evidence="1">Expedition CK06-06</strain>
    </source>
</reference>
<organism evidence="1">
    <name type="scientific">marine sediment metagenome</name>
    <dbReference type="NCBI Taxonomy" id="412755"/>
    <lineage>
        <taxon>unclassified sequences</taxon>
        <taxon>metagenomes</taxon>
        <taxon>ecological metagenomes</taxon>
    </lineage>
</organism>
<comment type="caution">
    <text evidence="1">The sequence shown here is derived from an EMBL/GenBank/DDBJ whole genome shotgun (WGS) entry which is preliminary data.</text>
</comment>
<gene>
    <name evidence="1" type="ORF">S01H4_37044</name>
</gene>
<dbReference type="AlphaFoldDB" id="X1CLT0"/>
<protein>
    <submittedName>
        <fullName evidence="1">Uncharacterized protein</fullName>
    </submittedName>
</protein>
<evidence type="ECO:0000313" key="1">
    <source>
        <dbReference type="EMBL" id="GAG97133.1"/>
    </source>
</evidence>
<dbReference type="EMBL" id="BART01019860">
    <property type="protein sequence ID" value="GAG97133.1"/>
    <property type="molecule type" value="Genomic_DNA"/>
</dbReference>
<accession>X1CLT0</accession>